<sequence>MSSTSARNTQQESHDQPKLLSHQAQHSEREVDGAKQTFQQGVMAQQQPEDGDLDTQPLMSSATGFNAQASLIRSQLEQRYNEALERKKRELEQELAIAQDSFKRCQTDLWQLQPLPQVTDTEILNDFDELCYQVASWIDEEIVAAEKLNSGSNEQILFQDGGDKVVASWMRQFSNFGEYYVRHNVHRFLCAMIFRNTTYLVGLPPNTVALLQVVEQTMPNLTPPRGVDSILSWRSETLTALSEADCYDRLKEEVAHLTKSLFRELLTIFPMLEHNPPGRRQRLQRSVIAPATELAIKMQVSKTNYRVELHPSGIGTGEPLVRDYLQGYSCFDVKTRKRVKVTSQGIVGREGELGSMIMPIEPFVGRVSNDGTVKGLRIDTVLVALD</sequence>
<dbReference type="AlphaFoldDB" id="A0AA43QW02"/>
<evidence type="ECO:0000256" key="1">
    <source>
        <dbReference type="SAM" id="Coils"/>
    </source>
</evidence>
<gene>
    <name evidence="3" type="ORF">OHK93_003129</name>
</gene>
<protein>
    <submittedName>
        <fullName evidence="3">Uncharacterized protein</fullName>
    </submittedName>
</protein>
<keyword evidence="1" id="KW-0175">Coiled coil</keyword>
<dbReference type="EMBL" id="JAPUFD010000016">
    <property type="protein sequence ID" value="MDI1491918.1"/>
    <property type="molecule type" value="Genomic_DNA"/>
</dbReference>
<feature type="region of interest" description="Disordered" evidence="2">
    <location>
        <begin position="1"/>
        <end position="55"/>
    </location>
</feature>
<feature type="compositionally biased region" description="Polar residues" evidence="2">
    <location>
        <begin position="36"/>
        <end position="48"/>
    </location>
</feature>
<name>A0AA43QW02_9LECA</name>
<feature type="compositionally biased region" description="Polar residues" evidence="2">
    <location>
        <begin position="1"/>
        <end position="11"/>
    </location>
</feature>
<keyword evidence="4" id="KW-1185">Reference proteome</keyword>
<proteinExistence type="predicted"/>
<feature type="coiled-coil region" evidence="1">
    <location>
        <begin position="66"/>
        <end position="108"/>
    </location>
</feature>
<comment type="caution">
    <text evidence="3">The sequence shown here is derived from an EMBL/GenBank/DDBJ whole genome shotgun (WGS) entry which is preliminary data.</text>
</comment>
<organism evidence="3 4">
    <name type="scientific">Ramalina farinacea</name>
    <dbReference type="NCBI Taxonomy" id="258253"/>
    <lineage>
        <taxon>Eukaryota</taxon>
        <taxon>Fungi</taxon>
        <taxon>Dikarya</taxon>
        <taxon>Ascomycota</taxon>
        <taxon>Pezizomycotina</taxon>
        <taxon>Lecanoromycetes</taxon>
        <taxon>OSLEUM clade</taxon>
        <taxon>Lecanoromycetidae</taxon>
        <taxon>Lecanorales</taxon>
        <taxon>Lecanorineae</taxon>
        <taxon>Ramalinaceae</taxon>
        <taxon>Ramalina</taxon>
    </lineage>
</organism>
<evidence type="ECO:0000256" key="2">
    <source>
        <dbReference type="SAM" id="MobiDB-lite"/>
    </source>
</evidence>
<accession>A0AA43QW02</accession>
<evidence type="ECO:0000313" key="4">
    <source>
        <dbReference type="Proteomes" id="UP001161017"/>
    </source>
</evidence>
<dbReference type="Proteomes" id="UP001161017">
    <property type="component" value="Unassembled WGS sequence"/>
</dbReference>
<reference evidence="3" key="1">
    <citation type="journal article" date="2023" name="Genome Biol. Evol.">
        <title>First Whole Genome Sequence and Flow Cytometry Genome Size Data for the Lichen-Forming Fungus Ramalina farinacea (Ascomycota).</title>
        <authorList>
            <person name="Llewellyn T."/>
            <person name="Mian S."/>
            <person name="Hill R."/>
            <person name="Leitch I.J."/>
            <person name="Gaya E."/>
        </authorList>
    </citation>
    <scope>NUCLEOTIDE SEQUENCE</scope>
    <source>
        <strain evidence="3">LIQ254RAFAR</strain>
    </source>
</reference>
<evidence type="ECO:0000313" key="3">
    <source>
        <dbReference type="EMBL" id="MDI1491918.1"/>
    </source>
</evidence>